<proteinExistence type="predicted"/>
<gene>
    <name evidence="3" type="ORF">EDC63_10453</name>
</gene>
<keyword evidence="4" id="KW-1185">Reference proteome</keyword>
<reference evidence="3 4" key="1">
    <citation type="submission" date="2019-03" db="EMBL/GenBank/DDBJ databases">
        <title>Genomic Encyclopedia of Type Strains, Phase IV (KMG-IV): sequencing the most valuable type-strain genomes for metagenomic binning, comparative biology and taxonomic classification.</title>
        <authorList>
            <person name="Goeker M."/>
        </authorList>
    </citation>
    <scope>NUCLEOTIDE SEQUENCE [LARGE SCALE GENOMIC DNA]</scope>
    <source>
        <strain evidence="3 4">DSM 100309</strain>
    </source>
</reference>
<dbReference type="GO" id="GO:0016787">
    <property type="term" value="F:hydrolase activity"/>
    <property type="evidence" value="ECO:0007669"/>
    <property type="project" value="UniProtKB-KW"/>
</dbReference>
<dbReference type="InterPro" id="IPR011146">
    <property type="entry name" value="HIT-like"/>
</dbReference>
<evidence type="ECO:0000313" key="3">
    <source>
        <dbReference type="EMBL" id="TCV88096.1"/>
    </source>
</evidence>
<dbReference type="SUPFAM" id="SSF54197">
    <property type="entry name" value="HIT-like"/>
    <property type="match status" value="1"/>
</dbReference>
<feature type="short sequence motif" description="Histidine triad motif" evidence="1">
    <location>
        <begin position="87"/>
        <end position="91"/>
    </location>
</feature>
<dbReference type="Gene3D" id="3.30.428.10">
    <property type="entry name" value="HIT-like"/>
    <property type="match status" value="1"/>
</dbReference>
<dbReference type="InterPro" id="IPR026026">
    <property type="entry name" value="HIT_Hint"/>
</dbReference>
<evidence type="ECO:0000256" key="1">
    <source>
        <dbReference type="PROSITE-ProRule" id="PRU00464"/>
    </source>
</evidence>
<accession>A0A4R3Y8A5</accession>
<evidence type="ECO:0000259" key="2">
    <source>
        <dbReference type="PROSITE" id="PS51084"/>
    </source>
</evidence>
<dbReference type="PANTHER" id="PTHR46648">
    <property type="entry name" value="HIT FAMILY PROTEIN 1"/>
    <property type="match status" value="1"/>
</dbReference>
<dbReference type="OrthoDB" id="9799145at2"/>
<dbReference type="PANTHER" id="PTHR46648:SF1">
    <property type="entry name" value="ADENOSINE 5'-MONOPHOSPHORAMIDASE HNT1"/>
    <property type="match status" value="1"/>
</dbReference>
<dbReference type="PIRSF" id="PIRSF000714">
    <property type="entry name" value="HIT"/>
    <property type="match status" value="1"/>
</dbReference>
<dbReference type="PROSITE" id="PS51084">
    <property type="entry name" value="HIT_2"/>
    <property type="match status" value="1"/>
</dbReference>
<dbReference type="GO" id="GO:0009117">
    <property type="term" value="P:nucleotide metabolic process"/>
    <property type="evidence" value="ECO:0007669"/>
    <property type="project" value="TreeGrafter"/>
</dbReference>
<keyword evidence="3" id="KW-0378">Hydrolase</keyword>
<dbReference type="InterPro" id="IPR036265">
    <property type="entry name" value="HIT-like_sf"/>
</dbReference>
<dbReference type="Proteomes" id="UP000295367">
    <property type="component" value="Unassembled WGS sequence"/>
</dbReference>
<dbReference type="InterPro" id="IPR001310">
    <property type="entry name" value="Histidine_triad_HIT"/>
</dbReference>
<sequence>MTCELCDQSSGELLWQDELCRVIWVNDPDYPGFCRVIWKAHVKEMTDLPPQARVHLMSVVFAVEQAIREVLTPDKINLASLGNVVPHLHWHVIPRFNTDRHFPNPIWGTPMREPLSVVTENLKQKLQNKIHQICV</sequence>
<comment type="caution">
    <text evidence="3">The sequence shown here is derived from an EMBL/GenBank/DDBJ whole genome shotgun (WGS) entry which is preliminary data.</text>
</comment>
<evidence type="ECO:0000313" key="4">
    <source>
        <dbReference type="Proteomes" id="UP000295367"/>
    </source>
</evidence>
<protein>
    <submittedName>
        <fullName evidence="3">Diadenosine tetraphosphate (Ap4A) HIT family hydrolase</fullName>
    </submittedName>
</protein>
<dbReference type="AlphaFoldDB" id="A0A4R3Y8A5"/>
<dbReference type="RefSeq" id="WP_124945732.1">
    <property type="nucleotide sequence ID" value="NZ_BHVT01000019.1"/>
</dbReference>
<name>A0A4R3Y8A5_9PROT</name>
<dbReference type="EMBL" id="SMCO01000004">
    <property type="protein sequence ID" value="TCV88096.1"/>
    <property type="molecule type" value="Genomic_DNA"/>
</dbReference>
<feature type="domain" description="HIT" evidence="2">
    <location>
        <begin position="1"/>
        <end position="102"/>
    </location>
</feature>
<organism evidence="3 4">
    <name type="scientific">Sulfurirhabdus autotrophica</name>
    <dbReference type="NCBI Taxonomy" id="1706046"/>
    <lineage>
        <taxon>Bacteria</taxon>
        <taxon>Pseudomonadati</taxon>
        <taxon>Pseudomonadota</taxon>
        <taxon>Betaproteobacteria</taxon>
        <taxon>Nitrosomonadales</taxon>
        <taxon>Sulfuricellaceae</taxon>
        <taxon>Sulfurirhabdus</taxon>
    </lineage>
</organism>
<dbReference type="Pfam" id="PF01230">
    <property type="entry name" value="HIT"/>
    <property type="match status" value="1"/>
</dbReference>